<dbReference type="OrthoDB" id="8525541at2"/>
<dbReference type="EMBL" id="SUMF01000004">
    <property type="protein sequence ID" value="TJZ75530.1"/>
    <property type="molecule type" value="Genomic_DNA"/>
</dbReference>
<dbReference type="GO" id="GO:0030288">
    <property type="term" value="C:outer membrane-bounded periplasmic space"/>
    <property type="evidence" value="ECO:0007669"/>
    <property type="project" value="TreeGrafter"/>
</dbReference>
<sequence>MRRRIASASLVLALPLHAATIAVDVGHSLGAPGATSAYGEPEFFYNRSLALEVARQLRGAGHLVLLVGADGEEAGLRSRPEMAAVAHADLFVSIHHDSAQQRFLHPWTVDGVQRWYTDFSGYSLFVSRQNPAFAASAACAQAISRQLRQRGFQRTLHHSAEIAGEGRPRFDRALGVYEADFAVLRHASMPAVLFEAGVILNRDDAVSLRRPATRARMAGAVTAAMGDCLAARPRE</sequence>
<keyword evidence="7" id="KW-1185">Reference proteome</keyword>
<dbReference type="EC" id="3.5.1.28" evidence="2"/>
<evidence type="ECO:0000256" key="4">
    <source>
        <dbReference type="SAM" id="SignalP"/>
    </source>
</evidence>
<evidence type="ECO:0000259" key="5">
    <source>
        <dbReference type="SMART" id="SM00646"/>
    </source>
</evidence>
<keyword evidence="3" id="KW-0378">Hydrolase</keyword>
<comment type="caution">
    <text evidence="6">The sequence shown here is derived from an EMBL/GenBank/DDBJ whole genome shotgun (WGS) entry which is preliminary data.</text>
</comment>
<dbReference type="Gene3D" id="3.40.630.40">
    <property type="entry name" value="Zn-dependent exopeptidases"/>
    <property type="match status" value="1"/>
</dbReference>
<dbReference type="Proteomes" id="UP000310016">
    <property type="component" value="Unassembled WGS sequence"/>
</dbReference>
<dbReference type="AlphaFoldDB" id="A0A4U0Q4A2"/>
<gene>
    <name evidence="6" type="ORF">FAZ21_06340</name>
</gene>
<dbReference type="Pfam" id="PF01520">
    <property type="entry name" value="Amidase_3"/>
    <property type="match status" value="1"/>
</dbReference>
<dbReference type="PANTHER" id="PTHR30404:SF0">
    <property type="entry name" value="N-ACETYLMURAMOYL-L-ALANINE AMIDASE AMIC"/>
    <property type="match status" value="1"/>
</dbReference>
<evidence type="ECO:0000313" key="7">
    <source>
        <dbReference type="Proteomes" id="UP000310016"/>
    </source>
</evidence>
<dbReference type="InterPro" id="IPR002508">
    <property type="entry name" value="MurNAc-LAA_cat"/>
</dbReference>
<comment type="catalytic activity">
    <reaction evidence="1">
        <text>Hydrolyzes the link between N-acetylmuramoyl residues and L-amino acid residues in certain cell-wall glycopeptides.</text>
        <dbReference type="EC" id="3.5.1.28"/>
    </reaction>
</comment>
<dbReference type="InterPro" id="IPR050695">
    <property type="entry name" value="N-acetylmuramoyl_amidase_3"/>
</dbReference>
<feature type="domain" description="MurNAc-LAA" evidence="5">
    <location>
        <begin position="80"/>
        <end position="226"/>
    </location>
</feature>
<dbReference type="PANTHER" id="PTHR30404">
    <property type="entry name" value="N-ACETYLMURAMOYL-L-ALANINE AMIDASE"/>
    <property type="match status" value="1"/>
</dbReference>
<organism evidence="6 7">
    <name type="scientific">Chitiniphilus eburneus</name>
    <dbReference type="NCBI Taxonomy" id="2571148"/>
    <lineage>
        <taxon>Bacteria</taxon>
        <taxon>Pseudomonadati</taxon>
        <taxon>Pseudomonadota</taxon>
        <taxon>Betaproteobacteria</taxon>
        <taxon>Neisseriales</taxon>
        <taxon>Chitinibacteraceae</taxon>
        <taxon>Chitiniphilus</taxon>
    </lineage>
</organism>
<evidence type="ECO:0000256" key="3">
    <source>
        <dbReference type="ARBA" id="ARBA00022801"/>
    </source>
</evidence>
<feature type="chain" id="PRO_5020355067" description="N-acetylmuramoyl-L-alanine amidase" evidence="4">
    <location>
        <begin position="19"/>
        <end position="235"/>
    </location>
</feature>
<reference evidence="6 7" key="1">
    <citation type="submission" date="2019-04" db="EMBL/GenBank/DDBJ databases">
        <title>Chitiniphilus eburnea sp. nov., a novel chitinolytic bacterium isolated from aquaculture sludge.</title>
        <authorList>
            <person name="Sheng M."/>
        </authorList>
    </citation>
    <scope>NUCLEOTIDE SEQUENCE [LARGE SCALE GENOMIC DNA]</scope>
    <source>
        <strain evidence="6 7">HX-2-15</strain>
    </source>
</reference>
<evidence type="ECO:0000313" key="6">
    <source>
        <dbReference type="EMBL" id="TJZ75530.1"/>
    </source>
</evidence>
<keyword evidence="4" id="KW-0732">Signal</keyword>
<dbReference type="CDD" id="cd02696">
    <property type="entry name" value="MurNAc-LAA"/>
    <property type="match status" value="1"/>
</dbReference>
<evidence type="ECO:0000256" key="1">
    <source>
        <dbReference type="ARBA" id="ARBA00001561"/>
    </source>
</evidence>
<dbReference type="SUPFAM" id="SSF53187">
    <property type="entry name" value="Zn-dependent exopeptidases"/>
    <property type="match status" value="1"/>
</dbReference>
<dbReference type="GO" id="GO:0008745">
    <property type="term" value="F:N-acetylmuramoyl-L-alanine amidase activity"/>
    <property type="evidence" value="ECO:0007669"/>
    <property type="project" value="UniProtKB-EC"/>
</dbReference>
<name>A0A4U0Q4A2_9NEIS</name>
<proteinExistence type="predicted"/>
<evidence type="ECO:0000256" key="2">
    <source>
        <dbReference type="ARBA" id="ARBA00011901"/>
    </source>
</evidence>
<dbReference type="RefSeq" id="WP_136772443.1">
    <property type="nucleotide sequence ID" value="NZ_CP156074.1"/>
</dbReference>
<feature type="signal peptide" evidence="4">
    <location>
        <begin position="1"/>
        <end position="18"/>
    </location>
</feature>
<protein>
    <recommendedName>
        <fullName evidence="2">N-acetylmuramoyl-L-alanine amidase</fullName>
        <ecNumber evidence="2">3.5.1.28</ecNumber>
    </recommendedName>
</protein>
<accession>A0A4U0Q4A2</accession>
<dbReference type="GO" id="GO:0009253">
    <property type="term" value="P:peptidoglycan catabolic process"/>
    <property type="evidence" value="ECO:0007669"/>
    <property type="project" value="InterPro"/>
</dbReference>
<dbReference type="SMART" id="SM00646">
    <property type="entry name" value="Ami_3"/>
    <property type="match status" value="1"/>
</dbReference>